<dbReference type="Proteomes" id="UP000801492">
    <property type="component" value="Unassembled WGS sequence"/>
</dbReference>
<dbReference type="OrthoDB" id="7990652at2759"/>
<dbReference type="EMBL" id="VTPC01002932">
    <property type="protein sequence ID" value="KAF2899250.1"/>
    <property type="molecule type" value="Genomic_DNA"/>
</dbReference>
<organism evidence="1 2">
    <name type="scientific">Ignelater luminosus</name>
    <name type="common">Cucubano</name>
    <name type="synonym">Pyrophorus luminosus</name>
    <dbReference type="NCBI Taxonomy" id="2038154"/>
    <lineage>
        <taxon>Eukaryota</taxon>
        <taxon>Metazoa</taxon>
        <taxon>Ecdysozoa</taxon>
        <taxon>Arthropoda</taxon>
        <taxon>Hexapoda</taxon>
        <taxon>Insecta</taxon>
        <taxon>Pterygota</taxon>
        <taxon>Neoptera</taxon>
        <taxon>Endopterygota</taxon>
        <taxon>Coleoptera</taxon>
        <taxon>Polyphaga</taxon>
        <taxon>Elateriformia</taxon>
        <taxon>Elateroidea</taxon>
        <taxon>Elateridae</taxon>
        <taxon>Agrypninae</taxon>
        <taxon>Pyrophorini</taxon>
        <taxon>Ignelater</taxon>
    </lineage>
</organism>
<evidence type="ECO:0000313" key="2">
    <source>
        <dbReference type="Proteomes" id="UP000801492"/>
    </source>
</evidence>
<evidence type="ECO:0000313" key="1">
    <source>
        <dbReference type="EMBL" id="KAF2899250.1"/>
    </source>
</evidence>
<gene>
    <name evidence="1" type="ORF">ILUMI_06926</name>
</gene>
<comment type="caution">
    <text evidence="1">The sequence shown here is derived from an EMBL/GenBank/DDBJ whole genome shotgun (WGS) entry which is preliminary data.</text>
</comment>
<reference evidence="1" key="1">
    <citation type="submission" date="2019-08" db="EMBL/GenBank/DDBJ databases">
        <title>The genome of the North American firefly Photinus pyralis.</title>
        <authorList>
            <consortium name="Photinus pyralis genome working group"/>
            <person name="Fallon T.R."/>
            <person name="Sander Lower S.E."/>
            <person name="Weng J.-K."/>
        </authorList>
    </citation>
    <scope>NUCLEOTIDE SEQUENCE</scope>
    <source>
        <strain evidence="1">TRF0915ILg1</strain>
        <tissue evidence="1">Whole body</tissue>
    </source>
</reference>
<dbReference type="AlphaFoldDB" id="A0A8K0GC36"/>
<name>A0A8K0GC36_IGNLU</name>
<protein>
    <submittedName>
        <fullName evidence="1">Uncharacterized protein</fullName>
    </submittedName>
</protein>
<dbReference type="PANTHER" id="PTHR47331">
    <property type="entry name" value="PHD-TYPE DOMAIN-CONTAINING PROTEIN"/>
    <property type="match status" value="1"/>
</dbReference>
<accession>A0A8K0GC36</accession>
<sequence>MHRMVLADENQRSLQKIFWCSSPERRLQEYTQNTVTYGTKLAPVLAIRCLRQFGLNHLESCSKAAQTISHDFYVHNLPSGADTQAEAIELFNKVRSILKSGCFELRKSISNDSQVIQHIPLNNIDFCKLQFGEEEQHPMLGLMWDCKDNLLINIKLNFYCLIKLPNALY</sequence>
<keyword evidence="2" id="KW-1185">Reference proteome</keyword>
<proteinExistence type="predicted"/>